<feature type="region of interest" description="Disordered" evidence="6">
    <location>
        <begin position="345"/>
        <end position="381"/>
    </location>
</feature>
<protein>
    <recommendedName>
        <fullName evidence="11">Zinc transporter ZIP14</fullName>
    </recommendedName>
</protein>
<feature type="transmembrane region" description="Helical" evidence="7">
    <location>
        <begin position="235"/>
        <end position="258"/>
    </location>
</feature>
<evidence type="ECO:0000313" key="10">
    <source>
        <dbReference type="Proteomes" id="UP000759131"/>
    </source>
</evidence>
<dbReference type="GO" id="GO:0140410">
    <property type="term" value="F:monoatomic cation:bicarbonate symporter activity"/>
    <property type="evidence" value="ECO:0007669"/>
    <property type="project" value="TreeGrafter"/>
</dbReference>
<feature type="transmembrane region" description="Helical" evidence="7">
    <location>
        <begin position="549"/>
        <end position="568"/>
    </location>
</feature>
<dbReference type="AlphaFoldDB" id="A0A7R9KUT1"/>
<dbReference type="PANTHER" id="PTHR12191">
    <property type="entry name" value="SOLUTE CARRIER FAMILY 39"/>
    <property type="match status" value="1"/>
</dbReference>
<evidence type="ECO:0000256" key="1">
    <source>
        <dbReference type="ARBA" id="ARBA00004141"/>
    </source>
</evidence>
<evidence type="ECO:0000313" key="9">
    <source>
        <dbReference type="EMBL" id="CAD7629670.1"/>
    </source>
</evidence>
<dbReference type="Proteomes" id="UP000759131">
    <property type="component" value="Unassembled WGS sequence"/>
</dbReference>
<keyword evidence="4 7" id="KW-1133">Transmembrane helix</keyword>
<comment type="similarity">
    <text evidence="2">Belongs to the ZIP transporter (TC 2.A.5) family.</text>
</comment>
<keyword evidence="3 7" id="KW-0812">Transmembrane</keyword>
<gene>
    <name evidence="9" type="ORF">OSB1V03_LOCUS10085</name>
</gene>
<feature type="transmembrane region" description="Helical" evidence="7">
    <location>
        <begin position="507"/>
        <end position="528"/>
    </location>
</feature>
<dbReference type="PANTHER" id="PTHR12191:SF37">
    <property type="entry name" value="ZINC TRANSPORTER FOI"/>
    <property type="match status" value="1"/>
</dbReference>
<evidence type="ECO:0008006" key="11">
    <source>
        <dbReference type="Google" id="ProtNLM"/>
    </source>
</evidence>
<dbReference type="InterPro" id="IPR003689">
    <property type="entry name" value="ZIP"/>
</dbReference>
<evidence type="ECO:0000256" key="2">
    <source>
        <dbReference type="ARBA" id="ARBA00006939"/>
    </source>
</evidence>
<proteinExistence type="inferred from homology"/>
<dbReference type="EMBL" id="CAJPIZ010007167">
    <property type="protein sequence ID" value="CAG2110100.1"/>
    <property type="molecule type" value="Genomic_DNA"/>
</dbReference>
<dbReference type="GO" id="GO:0030003">
    <property type="term" value="P:intracellular monoatomic cation homeostasis"/>
    <property type="evidence" value="ECO:0007669"/>
    <property type="project" value="TreeGrafter"/>
</dbReference>
<sequence>MKMKPIISLLVLSSIYLNVNCSEVSIDPKVTLNSLEDIEVLTYFLLWKYNYFQNIRRDERKFDLTEDDETIDDSDIESKLLMFIENLKDNKLIQHITNSSSLASIDTTTRSCDNIDNHMISKWATNTSSEKIRSICEASTGCKSAKQLIELIGSPNVKPVPLLLSQSIVRLCPLILFQIQEHQCIAQRESHYKALNRPNSGAVWGFGILFVTIVSFCSLIGVAIIPLLAKSTYDVMLTLFEGLAVGSLVGSAIFHLIPQSFNLTRDGSHAYLWKALIIFGGIYLFFWSERIMKMVVEFRRKRKLNVQSVPSCTSAELEPHRPIPQQKHVYFKDFDYDKQNGVVKSTDSLNNIPETTSHDRDLDNERHKSIDNESTDSRSESLVFETIARERSRSNSFSLRHGHSHGTAGEQRVEIATVAWMIIFGDGLHNFIDGITIGAAFSQSILEGISISVAVICEEFPHELGDFAVLISSGMTVREALGYNFVSACTCYLGLAFGILLGDLADAAPYVFALAGGMFLYIALVDMMGELTAALDRATHQGMSETLKVLLLQNIGILLGVFTLLFLAKYGDKINFEGLAPPKQS</sequence>
<evidence type="ECO:0000256" key="6">
    <source>
        <dbReference type="SAM" id="MobiDB-lite"/>
    </source>
</evidence>
<name>A0A7R9KUT1_9ACAR</name>
<keyword evidence="5 7" id="KW-0472">Membrane</keyword>
<feature type="non-terminal residue" evidence="9">
    <location>
        <position position="1"/>
    </location>
</feature>
<evidence type="ECO:0000256" key="7">
    <source>
        <dbReference type="SAM" id="Phobius"/>
    </source>
</evidence>
<evidence type="ECO:0000256" key="4">
    <source>
        <dbReference type="ARBA" id="ARBA00022989"/>
    </source>
</evidence>
<dbReference type="EMBL" id="OC861742">
    <property type="protein sequence ID" value="CAD7629670.1"/>
    <property type="molecule type" value="Genomic_DNA"/>
</dbReference>
<feature type="compositionally biased region" description="Polar residues" evidence="6">
    <location>
        <begin position="345"/>
        <end position="355"/>
    </location>
</feature>
<feature type="signal peptide" evidence="8">
    <location>
        <begin position="1"/>
        <end position="21"/>
    </location>
</feature>
<comment type="subcellular location">
    <subcellularLocation>
        <location evidence="1">Membrane</location>
        <topology evidence="1">Multi-pass membrane protein</topology>
    </subcellularLocation>
</comment>
<feature type="transmembrane region" description="Helical" evidence="7">
    <location>
        <begin position="481"/>
        <end position="501"/>
    </location>
</feature>
<dbReference type="InterPro" id="IPR050799">
    <property type="entry name" value="ZIP_Transporter"/>
</dbReference>
<dbReference type="GO" id="GO:0005886">
    <property type="term" value="C:plasma membrane"/>
    <property type="evidence" value="ECO:0007669"/>
    <property type="project" value="TreeGrafter"/>
</dbReference>
<evidence type="ECO:0000256" key="5">
    <source>
        <dbReference type="ARBA" id="ARBA00023136"/>
    </source>
</evidence>
<dbReference type="GO" id="GO:0005385">
    <property type="term" value="F:zinc ion transmembrane transporter activity"/>
    <property type="evidence" value="ECO:0007669"/>
    <property type="project" value="TreeGrafter"/>
</dbReference>
<dbReference type="GO" id="GO:0071578">
    <property type="term" value="P:zinc ion import across plasma membrane"/>
    <property type="evidence" value="ECO:0007669"/>
    <property type="project" value="TreeGrafter"/>
</dbReference>
<dbReference type="Pfam" id="PF02535">
    <property type="entry name" value="Zip"/>
    <property type="match status" value="1"/>
</dbReference>
<reference evidence="9" key="1">
    <citation type="submission" date="2020-11" db="EMBL/GenBank/DDBJ databases">
        <authorList>
            <person name="Tran Van P."/>
        </authorList>
    </citation>
    <scope>NUCLEOTIDE SEQUENCE</scope>
</reference>
<feature type="transmembrane region" description="Helical" evidence="7">
    <location>
        <begin position="203"/>
        <end position="228"/>
    </location>
</feature>
<organism evidence="9">
    <name type="scientific">Medioppia subpectinata</name>
    <dbReference type="NCBI Taxonomy" id="1979941"/>
    <lineage>
        <taxon>Eukaryota</taxon>
        <taxon>Metazoa</taxon>
        <taxon>Ecdysozoa</taxon>
        <taxon>Arthropoda</taxon>
        <taxon>Chelicerata</taxon>
        <taxon>Arachnida</taxon>
        <taxon>Acari</taxon>
        <taxon>Acariformes</taxon>
        <taxon>Sarcoptiformes</taxon>
        <taxon>Oribatida</taxon>
        <taxon>Brachypylina</taxon>
        <taxon>Oppioidea</taxon>
        <taxon>Oppiidae</taxon>
        <taxon>Medioppia</taxon>
    </lineage>
</organism>
<feature type="compositionally biased region" description="Basic and acidic residues" evidence="6">
    <location>
        <begin position="356"/>
        <end position="379"/>
    </location>
</feature>
<feature type="transmembrane region" description="Helical" evidence="7">
    <location>
        <begin position="270"/>
        <end position="292"/>
    </location>
</feature>
<evidence type="ECO:0000256" key="3">
    <source>
        <dbReference type="ARBA" id="ARBA00022692"/>
    </source>
</evidence>
<evidence type="ECO:0000256" key="8">
    <source>
        <dbReference type="SAM" id="SignalP"/>
    </source>
</evidence>
<dbReference type="OrthoDB" id="200954at2759"/>
<keyword evidence="10" id="KW-1185">Reference proteome</keyword>
<keyword evidence="8" id="KW-0732">Signal</keyword>
<feature type="chain" id="PRO_5036211029" description="Zinc transporter ZIP14" evidence="8">
    <location>
        <begin position="22"/>
        <end position="585"/>
    </location>
</feature>
<accession>A0A7R9KUT1</accession>